<proteinExistence type="predicted"/>
<reference evidence="1" key="2">
    <citation type="submission" date="2015-03" db="EMBL/GenBank/DDBJ databases">
        <authorList>
            <person name="Chow C.-E.T."/>
            <person name="Winget D.M."/>
            <person name="White R.A.III."/>
            <person name="Hallam S.J."/>
            <person name="Suttle C.A."/>
        </authorList>
    </citation>
    <scope>NUCLEOTIDE SEQUENCE</scope>
    <source>
        <strain evidence="1">H4084976</strain>
    </source>
</reference>
<sequence length="124" mass="14228">MATKSNILKGNLLEALEKSLGVVTTACKIVDCNRSTFYKYYNNDSKFRESVDELQNLTLDFAESQLHKQIKEGNTTATIFYLKTKGKRRGYIERKEVEMTAEVSTSKLSDDARKKIDDILDNEY</sequence>
<reference evidence="1" key="1">
    <citation type="journal article" date="2015" name="Front. Microbiol.">
        <title>Combining genomic sequencing methods to explore viral diversity and reveal potential virus-host interactions.</title>
        <authorList>
            <person name="Chow C.E."/>
            <person name="Winget D.M."/>
            <person name="White R.A.III."/>
            <person name="Hallam S.J."/>
            <person name="Suttle C.A."/>
        </authorList>
    </citation>
    <scope>NUCLEOTIDE SEQUENCE</scope>
    <source>
        <strain evidence="1">H4084976</strain>
    </source>
</reference>
<name>A0A0F7L6B7_9VIRU</name>
<organism evidence="1">
    <name type="scientific">uncultured marine virus</name>
    <dbReference type="NCBI Taxonomy" id="186617"/>
    <lineage>
        <taxon>Viruses</taxon>
        <taxon>environmental samples</taxon>
    </lineage>
</organism>
<accession>A0A0F7L6B7</accession>
<protein>
    <submittedName>
        <fullName evidence="1">Uncharacterized protein</fullName>
    </submittedName>
</protein>
<evidence type="ECO:0000313" key="1">
    <source>
        <dbReference type="EMBL" id="AKH47390.1"/>
    </source>
</evidence>
<dbReference type="EMBL" id="KR029593">
    <property type="protein sequence ID" value="AKH47390.1"/>
    <property type="molecule type" value="Genomic_DNA"/>
</dbReference>